<proteinExistence type="predicted"/>
<evidence type="ECO:0000256" key="1">
    <source>
        <dbReference type="SAM" id="MobiDB-lite"/>
    </source>
</evidence>
<feature type="region of interest" description="Disordered" evidence="1">
    <location>
        <begin position="1"/>
        <end position="115"/>
    </location>
</feature>
<organism evidence="2 3">
    <name type="scientific">Paralvinella palmiformis</name>
    <dbReference type="NCBI Taxonomy" id="53620"/>
    <lineage>
        <taxon>Eukaryota</taxon>
        <taxon>Metazoa</taxon>
        <taxon>Spiralia</taxon>
        <taxon>Lophotrochozoa</taxon>
        <taxon>Annelida</taxon>
        <taxon>Polychaeta</taxon>
        <taxon>Sedentaria</taxon>
        <taxon>Canalipalpata</taxon>
        <taxon>Terebellida</taxon>
        <taxon>Terebelliformia</taxon>
        <taxon>Alvinellidae</taxon>
        <taxon>Paralvinella</taxon>
    </lineage>
</organism>
<comment type="caution">
    <text evidence="2">The sequence shown here is derived from an EMBL/GenBank/DDBJ whole genome shotgun (WGS) entry which is preliminary data.</text>
</comment>
<feature type="compositionally biased region" description="Basic and acidic residues" evidence="1">
    <location>
        <begin position="73"/>
        <end position="86"/>
    </location>
</feature>
<dbReference type="AlphaFoldDB" id="A0AAD9IU16"/>
<feature type="compositionally biased region" description="Polar residues" evidence="1">
    <location>
        <begin position="94"/>
        <end position="109"/>
    </location>
</feature>
<evidence type="ECO:0000313" key="2">
    <source>
        <dbReference type="EMBL" id="KAK2140265.1"/>
    </source>
</evidence>
<accession>A0AAD9IU16</accession>
<evidence type="ECO:0000313" key="3">
    <source>
        <dbReference type="Proteomes" id="UP001208570"/>
    </source>
</evidence>
<gene>
    <name evidence="2" type="ORF">LSH36_1415g00001</name>
</gene>
<keyword evidence="3" id="KW-1185">Reference proteome</keyword>
<name>A0AAD9IU16_9ANNE</name>
<feature type="non-terminal residue" evidence="2">
    <location>
        <position position="115"/>
    </location>
</feature>
<dbReference type="EMBL" id="JAODUP010001414">
    <property type="protein sequence ID" value="KAK2140265.1"/>
    <property type="molecule type" value="Genomic_DNA"/>
</dbReference>
<feature type="compositionally biased region" description="Basic and acidic residues" evidence="1">
    <location>
        <begin position="11"/>
        <end position="30"/>
    </location>
</feature>
<feature type="compositionally biased region" description="Basic and acidic residues" evidence="1">
    <location>
        <begin position="43"/>
        <end position="62"/>
    </location>
</feature>
<sequence length="115" mass="13066">NESEIIPFPNNHHEFTLPEAEYKEPKERSFPRVMSTLTSDVDDVIRDHHGKDNMKEHSKDGGGPKVKASAADKFLDSTKGEDVPKREQRKRTRQAAQSPANTENITPTTKRARRT</sequence>
<dbReference type="Proteomes" id="UP001208570">
    <property type="component" value="Unassembled WGS sequence"/>
</dbReference>
<protein>
    <submittedName>
        <fullName evidence="2">Uncharacterized protein</fullName>
    </submittedName>
</protein>
<reference evidence="2" key="1">
    <citation type="journal article" date="2023" name="Mol. Biol. Evol.">
        <title>Third-Generation Sequencing Reveals the Adaptive Role of the Epigenome in Three Deep-Sea Polychaetes.</title>
        <authorList>
            <person name="Perez M."/>
            <person name="Aroh O."/>
            <person name="Sun Y."/>
            <person name="Lan Y."/>
            <person name="Juniper S.K."/>
            <person name="Young C.R."/>
            <person name="Angers B."/>
            <person name="Qian P.Y."/>
        </authorList>
    </citation>
    <scope>NUCLEOTIDE SEQUENCE</scope>
    <source>
        <strain evidence="2">P08H-3</strain>
    </source>
</reference>